<dbReference type="STRING" id="1336337.A0A3N4J6T6"/>
<protein>
    <submittedName>
        <fullName evidence="1">Uncharacterized protein</fullName>
    </submittedName>
</protein>
<accession>A0A3N4J6T6</accession>
<name>A0A3N4J6T6_9PEZI</name>
<evidence type="ECO:0000313" key="1">
    <source>
        <dbReference type="EMBL" id="RPA93896.1"/>
    </source>
</evidence>
<dbReference type="EMBL" id="ML120445">
    <property type="protein sequence ID" value="RPA93896.1"/>
    <property type="molecule type" value="Genomic_DNA"/>
</dbReference>
<dbReference type="Proteomes" id="UP000276215">
    <property type="component" value="Unassembled WGS sequence"/>
</dbReference>
<reference evidence="1 2" key="1">
    <citation type="journal article" date="2018" name="Nat. Ecol. Evol.">
        <title>Pezizomycetes genomes reveal the molecular basis of ectomycorrhizal truffle lifestyle.</title>
        <authorList>
            <person name="Murat C."/>
            <person name="Payen T."/>
            <person name="Noel B."/>
            <person name="Kuo A."/>
            <person name="Morin E."/>
            <person name="Chen J."/>
            <person name="Kohler A."/>
            <person name="Krizsan K."/>
            <person name="Balestrini R."/>
            <person name="Da Silva C."/>
            <person name="Montanini B."/>
            <person name="Hainaut M."/>
            <person name="Levati E."/>
            <person name="Barry K.W."/>
            <person name="Belfiori B."/>
            <person name="Cichocki N."/>
            <person name="Clum A."/>
            <person name="Dockter R.B."/>
            <person name="Fauchery L."/>
            <person name="Guy J."/>
            <person name="Iotti M."/>
            <person name="Le Tacon F."/>
            <person name="Lindquist E.A."/>
            <person name="Lipzen A."/>
            <person name="Malagnac F."/>
            <person name="Mello A."/>
            <person name="Molinier V."/>
            <person name="Miyauchi S."/>
            <person name="Poulain J."/>
            <person name="Riccioni C."/>
            <person name="Rubini A."/>
            <person name="Sitrit Y."/>
            <person name="Splivallo R."/>
            <person name="Traeger S."/>
            <person name="Wang M."/>
            <person name="Zifcakova L."/>
            <person name="Wipf D."/>
            <person name="Zambonelli A."/>
            <person name="Paolocci F."/>
            <person name="Nowrousian M."/>
            <person name="Ottonello S."/>
            <person name="Baldrian P."/>
            <person name="Spatafora J.W."/>
            <person name="Henrissat B."/>
            <person name="Nagy L.G."/>
            <person name="Aury J.M."/>
            <person name="Wincker P."/>
            <person name="Grigoriev I.V."/>
            <person name="Bonfante P."/>
            <person name="Martin F.M."/>
        </authorList>
    </citation>
    <scope>NUCLEOTIDE SEQUENCE [LARGE SCALE GENOMIC DNA]</scope>
    <source>
        <strain evidence="1 2">120613-1</strain>
    </source>
</reference>
<organism evidence="1 2">
    <name type="scientific">Choiromyces venosus 120613-1</name>
    <dbReference type="NCBI Taxonomy" id="1336337"/>
    <lineage>
        <taxon>Eukaryota</taxon>
        <taxon>Fungi</taxon>
        <taxon>Dikarya</taxon>
        <taxon>Ascomycota</taxon>
        <taxon>Pezizomycotina</taxon>
        <taxon>Pezizomycetes</taxon>
        <taxon>Pezizales</taxon>
        <taxon>Tuberaceae</taxon>
        <taxon>Choiromyces</taxon>
    </lineage>
</organism>
<gene>
    <name evidence="1" type="ORF">L873DRAFT_1846931</name>
</gene>
<dbReference type="PANTHER" id="PTHR35871:SF1">
    <property type="entry name" value="CXC1-LIKE CYSTEINE CLUSTER ASSOCIATED WITH KDZ TRANSPOSASES DOMAIN-CONTAINING PROTEIN"/>
    <property type="match status" value="1"/>
</dbReference>
<dbReference type="OrthoDB" id="3218065at2759"/>
<evidence type="ECO:0000313" key="2">
    <source>
        <dbReference type="Proteomes" id="UP000276215"/>
    </source>
</evidence>
<sequence>MFDSNDERARVWVKEVGVPFRKKSQGKGIIISDFLFPGGQLCAPDWLPVGDLPDFSLSIESRLILRDDPYMATIKLEYGKNHWWQGEDLVHQVLRVAIPIFESAFPGCQGLFLFDNAPSHAAFAPDALLAKKMNLRPGGEQSILCPGIYSQLGYSYAQEMVDNMGVQKVLKRVLQEWRLWKHGLQVQCRKPGTDKLLKTYLLRGSQTCYTRSIMASQLEFQT</sequence>
<keyword evidence="2" id="KW-1185">Reference proteome</keyword>
<proteinExistence type="predicted"/>
<dbReference type="PANTHER" id="PTHR35871">
    <property type="entry name" value="EXPRESSED PROTEIN"/>
    <property type="match status" value="1"/>
</dbReference>
<dbReference type="AlphaFoldDB" id="A0A3N4J6T6"/>